<feature type="region of interest" description="Disordered" evidence="1">
    <location>
        <begin position="18"/>
        <end position="61"/>
    </location>
</feature>
<evidence type="ECO:0000313" key="2">
    <source>
        <dbReference type="EMBL" id="SDM54070.1"/>
    </source>
</evidence>
<dbReference type="AlphaFoldDB" id="A0A1G9U231"/>
<dbReference type="EMBL" id="FNFO01000015">
    <property type="protein sequence ID" value="SDM54070.1"/>
    <property type="molecule type" value="Genomic_DNA"/>
</dbReference>
<name>A0A1G9U231_9BACT</name>
<organism evidence="2 3">
    <name type="scientific">Catalinimonas alkaloidigena</name>
    <dbReference type="NCBI Taxonomy" id="1075417"/>
    <lineage>
        <taxon>Bacteria</taxon>
        <taxon>Pseudomonadati</taxon>
        <taxon>Bacteroidota</taxon>
        <taxon>Cytophagia</taxon>
        <taxon>Cytophagales</taxon>
        <taxon>Catalimonadaceae</taxon>
        <taxon>Catalinimonas</taxon>
    </lineage>
</organism>
<evidence type="ECO:0000313" key="3">
    <source>
        <dbReference type="Proteomes" id="UP000198510"/>
    </source>
</evidence>
<keyword evidence="3" id="KW-1185">Reference proteome</keyword>
<gene>
    <name evidence="2" type="ORF">SAMN05421823_11564</name>
</gene>
<proteinExistence type="predicted"/>
<accession>A0A1G9U231</accession>
<dbReference type="STRING" id="1075417.SAMN05421823_11564"/>
<dbReference type="RefSeq" id="WP_143017489.1">
    <property type="nucleotide sequence ID" value="NZ_FNFO01000015.1"/>
</dbReference>
<feature type="compositionally biased region" description="Low complexity" evidence="1">
    <location>
        <begin position="29"/>
        <end position="48"/>
    </location>
</feature>
<sequence length="138" mass="15104">MSGTKDITALASLIKGKKQEVTATPLPQEASRPAEAATETTETGAARKASPRKRKTSDPSSLTQFMTLVEEINQVGEEFDNTGILYVDGDIHEVLKLLKTNCKLKISSLGNYLLKAWIEENQAAINAALVKKRNKFLD</sequence>
<protein>
    <submittedName>
        <fullName evidence="2">Uncharacterized protein</fullName>
    </submittedName>
</protein>
<reference evidence="2 3" key="1">
    <citation type="submission" date="2016-10" db="EMBL/GenBank/DDBJ databases">
        <authorList>
            <person name="de Groot N.N."/>
        </authorList>
    </citation>
    <scope>NUCLEOTIDE SEQUENCE [LARGE SCALE GENOMIC DNA]</scope>
    <source>
        <strain evidence="2 3">DSM 25186</strain>
    </source>
</reference>
<dbReference type="Proteomes" id="UP000198510">
    <property type="component" value="Unassembled WGS sequence"/>
</dbReference>
<evidence type="ECO:0000256" key="1">
    <source>
        <dbReference type="SAM" id="MobiDB-lite"/>
    </source>
</evidence>